<evidence type="ECO:0000256" key="1">
    <source>
        <dbReference type="SAM" id="MobiDB-lite"/>
    </source>
</evidence>
<name>A0A182KIW2_9DIPT</name>
<feature type="region of interest" description="Disordered" evidence="1">
    <location>
        <begin position="20"/>
        <end position="42"/>
    </location>
</feature>
<sequence>MSGLWLWYFPVVPPRLYPVPRDDRSDQLVSEKGTRFPELPSH</sequence>
<accession>A0A182KIW2</accession>
<organism evidence="2 3">
    <name type="scientific">Anopheles christyi</name>
    <dbReference type="NCBI Taxonomy" id="43041"/>
    <lineage>
        <taxon>Eukaryota</taxon>
        <taxon>Metazoa</taxon>
        <taxon>Ecdysozoa</taxon>
        <taxon>Arthropoda</taxon>
        <taxon>Hexapoda</taxon>
        <taxon>Insecta</taxon>
        <taxon>Pterygota</taxon>
        <taxon>Neoptera</taxon>
        <taxon>Endopterygota</taxon>
        <taxon>Diptera</taxon>
        <taxon>Nematocera</taxon>
        <taxon>Culicoidea</taxon>
        <taxon>Culicidae</taxon>
        <taxon>Anophelinae</taxon>
        <taxon>Anopheles</taxon>
    </lineage>
</organism>
<proteinExistence type="predicted"/>
<protein>
    <submittedName>
        <fullName evidence="2">Uncharacterized protein</fullName>
    </submittedName>
</protein>
<reference evidence="2" key="2">
    <citation type="submission" date="2020-05" db="UniProtKB">
        <authorList>
            <consortium name="EnsemblMetazoa"/>
        </authorList>
    </citation>
    <scope>IDENTIFICATION</scope>
    <source>
        <strain evidence="2">ACHKN1017</strain>
    </source>
</reference>
<dbReference type="VEuPathDB" id="VectorBase:ACHR014374"/>
<dbReference type="EnsemblMetazoa" id="ACHR014374-RA">
    <property type="protein sequence ID" value="ACHR014374-PA"/>
    <property type="gene ID" value="ACHR014374"/>
</dbReference>
<dbReference type="Proteomes" id="UP000075881">
    <property type="component" value="Unassembled WGS sequence"/>
</dbReference>
<evidence type="ECO:0000313" key="3">
    <source>
        <dbReference type="Proteomes" id="UP000075881"/>
    </source>
</evidence>
<evidence type="ECO:0000313" key="2">
    <source>
        <dbReference type="EnsemblMetazoa" id="ACHR014374-PA"/>
    </source>
</evidence>
<dbReference type="AlphaFoldDB" id="A0A182KIW2"/>
<keyword evidence="3" id="KW-1185">Reference proteome</keyword>
<reference evidence="3" key="1">
    <citation type="submission" date="2013-03" db="EMBL/GenBank/DDBJ databases">
        <title>The Genome Sequence of Anopheles christyi ACHKN1017.</title>
        <authorList>
            <consortium name="The Broad Institute Genomics Platform"/>
            <person name="Neafsey D.E."/>
            <person name="Besansky N."/>
            <person name="Walker B."/>
            <person name="Young S.K."/>
            <person name="Zeng Q."/>
            <person name="Gargeya S."/>
            <person name="Fitzgerald M."/>
            <person name="Haas B."/>
            <person name="Abouelleil A."/>
            <person name="Allen A.W."/>
            <person name="Alvarado L."/>
            <person name="Arachchi H.M."/>
            <person name="Berlin A.M."/>
            <person name="Chapman S.B."/>
            <person name="Gainer-Dewar J."/>
            <person name="Goldberg J."/>
            <person name="Griggs A."/>
            <person name="Gujja S."/>
            <person name="Hansen M."/>
            <person name="Howarth C."/>
            <person name="Imamovic A."/>
            <person name="Ireland A."/>
            <person name="Larimer J."/>
            <person name="McCowan C."/>
            <person name="Murphy C."/>
            <person name="Pearson M."/>
            <person name="Poon T.W."/>
            <person name="Priest M."/>
            <person name="Roberts A."/>
            <person name="Saif S."/>
            <person name="Shea T."/>
            <person name="Sisk P."/>
            <person name="Sykes S."/>
            <person name="Wortman J."/>
            <person name="Nusbaum C."/>
            <person name="Birren B."/>
        </authorList>
    </citation>
    <scope>NUCLEOTIDE SEQUENCE [LARGE SCALE GENOMIC DNA]</scope>
    <source>
        <strain evidence="3">ACHKN1017</strain>
    </source>
</reference>